<keyword evidence="6" id="KW-1185">Reference proteome</keyword>
<evidence type="ECO:0000256" key="4">
    <source>
        <dbReference type="HAMAP-Rule" id="MF_00108"/>
    </source>
</evidence>
<comment type="caution">
    <text evidence="5">The sequence shown here is derived from an EMBL/GenBank/DDBJ whole genome shotgun (WGS) entry which is preliminary data.</text>
</comment>
<dbReference type="InterPro" id="IPR050088">
    <property type="entry name" value="IspD/TarI_cytidylyltransf_bact"/>
</dbReference>
<name>A0ABT2RLT4_9FIRM</name>
<dbReference type="Proteomes" id="UP001652431">
    <property type="component" value="Unassembled WGS sequence"/>
</dbReference>
<feature type="site" description="Positions MEP for the nucleophilic attack" evidence="4">
    <location>
        <position position="164"/>
    </location>
</feature>
<protein>
    <recommendedName>
        <fullName evidence="4">2-C-methyl-D-erythritol 4-phosphate cytidylyltransferase</fullName>
        <ecNumber evidence="4">2.7.7.60</ecNumber>
    </recommendedName>
    <alternativeName>
        <fullName evidence="4">4-diphosphocytidyl-2C-methyl-D-erythritol synthase</fullName>
    </alternativeName>
    <alternativeName>
        <fullName evidence="4">MEP cytidylyltransferase</fullName>
        <shortName evidence="4">MCT</shortName>
    </alternativeName>
</protein>
<dbReference type="InterPro" id="IPR034683">
    <property type="entry name" value="IspD/TarI"/>
</dbReference>
<dbReference type="InterPro" id="IPR029044">
    <property type="entry name" value="Nucleotide-diphossugar_trans"/>
</dbReference>
<evidence type="ECO:0000313" key="6">
    <source>
        <dbReference type="Proteomes" id="UP001652431"/>
    </source>
</evidence>
<dbReference type="EC" id="2.7.7.60" evidence="4"/>
<dbReference type="InterPro" id="IPR001228">
    <property type="entry name" value="IspD"/>
</dbReference>
<evidence type="ECO:0000256" key="1">
    <source>
        <dbReference type="ARBA" id="ARBA00022679"/>
    </source>
</evidence>
<dbReference type="EMBL" id="JAOQJU010000006">
    <property type="protein sequence ID" value="MCU6686340.1"/>
    <property type="molecule type" value="Genomic_DNA"/>
</dbReference>
<dbReference type="SUPFAM" id="SSF53448">
    <property type="entry name" value="Nucleotide-diphospho-sugar transferases"/>
    <property type="match status" value="1"/>
</dbReference>
<comment type="pathway">
    <text evidence="4">Isoprenoid biosynthesis; isopentenyl diphosphate biosynthesis via DXP pathway; isopentenyl diphosphate from 1-deoxy-D-xylulose 5-phosphate: step 2/6.</text>
</comment>
<accession>A0ABT2RLT4</accession>
<reference evidence="5 6" key="1">
    <citation type="journal article" date="2021" name="ISME Commun">
        <title>Automated analysis of genomic sequences facilitates high-throughput and comprehensive description of bacteria.</title>
        <authorList>
            <person name="Hitch T.C.A."/>
        </authorList>
    </citation>
    <scope>NUCLEOTIDE SEQUENCE [LARGE SCALE GENOMIC DNA]</scope>
    <source>
        <strain evidence="5 6">Sanger_03</strain>
    </source>
</reference>
<evidence type="ECO:0000313" key="5">
    <source>
        <dbReference type="EMBL" id="MCU6686340.1"/>
    </source>
</evidence>
<feature type="site" description="Transition state stabilizer" evidence="4">
    <location>
        <position position="18"/>
    </location>
</feature>
<proteinExistence type="inferred from homology"/>
<dbReference type="RefSeq" id="WP_158369424.1">
    <property type="nucleotide sequence ID" value="NZ_JAOQJU010000006.1"/>
</dbReference>
<dbReference type="GO" id="GO:0050518">
    <property type="term" value="F:2-C-methyl-D-erythritol 4-phosphate cytidylyltransferase activity"/>
    <property type="evidence" value="ECO:0007669"/>
    <property type="project" value="UniProtKB-EC"/>
</dbReference>
<keyword evidence="3 4" id="KW-0414">Isoprene biosynthesis</keyword>
<dbReference type="NCBIfam" id="TIGR00453">
    <property type="entry name" value="ispD"/>
    <property type="match status" value="1"/>
</dbReference>
<organism evidence="5 6">
    <name type="scientific">Dorea acetigenes</name>
    <dbReference type="NCBI Taxonomy" id="2981787"/>
    <lineage>
        <taxon>Bacteria</taxon>
        <taxon>Bacillati</taxon>
        <taxon>Bacillota</taxon>
        <taxon>Clostridia</taxon>
        <taxon>Lachnospirales</taxon>
        <taxon>Lachnospiraceae</taxon>
        <taxon>Dorea</taxon>
    </lineage>
</organism>
<evidence type="ECO:0000256" key="3">
    <source>
        <dbReference type="ARBA" id="ARBA00023229"/>
    </source>
</evidence>
<dbReference type="PANTHER" id="PTHR32125:SF4">
    <property type="entry name" value="2-C-METHYL-D-ERYTHRITOL 4-PHOSPHATE CYTIDYLYLTRANSFERASE, CHLOROPLASTIC"/>
    <property type="match status" value="1"/>
</dbReference>
<comment type="function">
    <text evidence="4">Catalyzes the formation of 4-diphosphocytidyl-2-C-methyl-D-erythritol from CTP and 2-C-methyl-D-erythritol 4-phosphate (MEP).</text>
</comment>
<comment type="catalytic activity">
    <reaction evidence="4">
        <text>2-C-methyl-D-erythritol 4-phosphate + CTP + H(+) = 4-CDP-2-C-methyl-D-erythritol + diphosphate</text>
        <dbReference type="Rhea" id="RHEA:13429"/>
        <dbReference type="ChEBI" id="CHEBI:15378"/>
        <dbReference type="ChEBI" id="CHEBI:33019"/>
        <dbReference type="ChEBI" id="CHEBI:37563"/>
        <dbReference type="ChEBI" id="CHEBI:57823"/>
        <dbReference type="ChEBI" id="CHEBI:58262"/>
        <dbReference type="EC" id="2.7.7.60"/>
    </reaction>
</comment>
<gene>
    <name evidence="4 5" type="primary">ispD</name>
    <name evidence="5" type="ORF">OCV99_07225</name>
</gene>
<feature type="site" description="Positions MEP for the nucleophilic attack" evidence="4">
    <location>
        <position position="222"/>
    </location>
</feature>
<dbReference type="PANTHER" id="PTHR32125">
    <property type="entry name" value="2-C-METHYL-D-ERYTHRITOL 4-PHOSPHATE CYTIDYLYLTRANSFERASE, CHLOROPLASTIC"/>
    <property type="match status" value="1"/>
</dbReference>
<feature type="site" description="Transition state stabilizer" evidence="4">
    <location>
        <position position="25"/>
    </location>
</feature>
<keyword evidence="1 4" id="KW-0808">Transferase</keyword>
<evidence type="ECO:0000256" key="2">
    <source>
        <dbReference type="ARBA" id="ARBA00022695"/>
    </source>
</evidence>
<sequence>MEKKHCAAIVLAGGQGKRMGTKIQKQYLDISGKPLIYYSLHVFEQSQIIDEVILVVGSGEIEYVQENIVDFYHFNKVSRIVEGGKERYDSVWNGLQILKERRKSEKEESFVFIHDCARPFVNEEMLERAYEGVEKYRACVVGVPSKDTVKLSDRNGFAASTPERDRVWIVQTPQVFESSLIIEAYSRMMKEEHIQVTDDAMAVEQQMHVPVKLVMGSYENIKITTAGDLDIAEIFVKKYKFL</sequence>
<dbReference type="HAMAP" id="MF_00108">
    <property type="entry name" value="IspD"/>
    <property type="match status" value="1"/>
</dbReference>
<dbReference type="CDD" id="cd02516">
    <property type="entry name" value="CDP-ME_synthetase"/>
    <property type="match status" value="1"/>
</dbReference>
<dbReference type="Gene3D" id="3.90.550.10">
    <property type="entry name" value="Spore Coat Polysaccharide Biosynthesis Protein SpsA, Chain A"/>
    <property type="match status" value="1"/>
</dbReference>
<dbReference type="Pfam" id="PF01128">
    <property type="entry name" value="IspD"/>
    <property type="match status" value="1"/>
</dbReference>
<comment type="similarity">
    <text evidence="4">Belongs to the IspD/TarI cytidylyltransferase family. IspD subfamily.</text>
</comment>
<keyword evidence="2 4" id="KW-0548">Nucleotidyltransferase</keyword>